<evidence type="ECO:0000256" key="6">
    <source>
        <dbReference type="ARBA" id="ARBA00022630"/>
    </source>
</evidence>
<dbReference type="InterPro" id="IPR050315">
    <property type="entry name" value="FAD-oxidoreductase_2"/>
</dbReference>
<evidence type="ECO:0000256" key="4">
    <source>
        <dbReference type="ARBA" id="ARBA00013137"/>
    </source>
</evidence>
<dbReference type="RefSeq" id="WP_114548376.1">
    <property type="nucleotide sequence ID" value="NZ_DBFWAD010000095.1"/>
</dbReference>
<dbReference type="Gene3D" id="3.90.700.10">
    <property type="entry name" value="Succinate dehydrogenase/fumarate reductase flavoprotein, catalytic domain"/>
    <property type="match status" value="1"/>
</dbReference>
<dbReference type="SUPFAM" id="SSF56425">
    <property type="entry name" value="Succinate dehydrogenase/fumarate reductase flavoprotein, catalytic domain"/>
    <property type="match status" value="1"/>
</dbReference>
<comment type="cofactor">
    <cofactor evidence="2">
        <name>FAD</name>
        <dbReference type="ChEBI" id="CHEBI:57692"/>
    </cofactor>
</comment>
<evidence type="ECO:0000256" key="5">
    <source>
        <dbReference type="ARBA" id="ARBA00015872"/>
    </source>
</evidence>
<dbReference type="SUPFAM" id="SSF51905">
    <property type="entry name" value="FAD/NAD(P)-binding domain"/>
    <property type="match status" value="1"/>
</dbReference>
<dbReference type="InterPro" id="IPR006311">
    <property type="entry name" value="TAT_signal"/>
</dbReference>
<evidence type="ECO:0000256" key="9">
    <source>
        <dbReference type="ARBA" id="ARBA00049922"/>
    </source>
</evidence>
<dbReference type="GO" id="GO:0016020">
    <property type="term" value="C:membrane"/>
    <property type="evidence" value="ECO:0007669"/>
    <property type="project" value="InterPro"/>
</dbReference>
<dbReference type="PROSITE" id="PS51257">
    <property type="entry name" value="PROKAR_LIPOPROTEIN"/>
    <property type="match status" value="1"/>
</dbReference>
<evidence type="ECO:0000259" key="11">
    <source>
        <dbReference type="SMART" id="SM00900"/>
    </source>
</evidence>
<dbReference type="Gene3D" id="3.50.50.60">
    <property type="entry name" value="FAD/NAD(P)-binding domain"/>
    <property type="match status" value="1"/>
</dbReference>
<evidence type="ECO:0000313" key="13">
    <source>
        <dbReference type="Proteomes" id="UP000253805"/>
    </source>
</evidence>
<dbReference type="PROSITE" id="PS51318">
    <property type="entry name" value="TAT"/>
    <property type="match status" value="1"/>
</dbReference>
<keyword evidence="7" id="KW-0274">FAD</keyword>
<dbReference type="InterPro" id="IPR007329">
    <property type="entry name" value="FMN-bd"/>
</dbReference>
<dbReference type="EC" id="1.3.99.33" evidence="4"/>
<feature type="domain" description="FMN-binding" evidence="11">
    <location>
        <begin position="64"/>
        <end position="138"/>
    </location>
</feature>
<dbReference type="PANTHER" id="PTHR43400">
    <property type="entry name" value="FUMARATE REDUCTASE"/>
    <property type="match status" value="1"/>
</dbReference>
<evidence type="ECO:0000256" key="10">
    <source>
        <dbReference type="SAM" id="MobiDB-lite"/>
    </source>
</evidence>
<dbReference type="Pfam" id="PF00890">
    <property type="entry name" value="FAD_binding_2"/>
    <property type="match status" value="1"/>
</dbReference>
<dbReference type="Pfam" id="PF04205">
    <property type="entry name" value="FMN_bind"/>
    <property type="match status" value="1"/>
</dbReference>
<dbReference type="InterPro" id="IPR027477">
    <property type="entry name" value="Succ_DH/fumarate_Rdtase_cat_sf"/>
</dbReference>
<keyword evidence="6" id="KW-0285">Flavoprotein</keyword>
<dbReference type="Gene3D" id="3.90.1010.20">
    <property type="match status" value="1"/>
</dbReference>
<dbReference type="EMBL" id="PPUT01000002">
    <property type="protein sequence ID" value="RDC46667.1"/>
    <property type="molecule type" value="Genomic_DNA"/>
</dbReference>
<evidence type="ECO:0000256" key="7">
    <source>
        <dbReference type="ARBA" id="ARBA00022827"/>
    </source>
</evidence>
<evidence type="ECO:0000313" key="12">
    <source>
        <dbReference type="EMBL" id="RDC46667.1"/>
    </source>
</evidence>
<dbReference type="SMART" id="SM00900">
    <property type="entry name" value="FMN_bind"/>
    <property type="match status" value="1"/>
</dbReference>
<accession>A0A369P5W7</accession>
<protein>
    <recommendedName>
        <fullName evidence="5">Urocanate reductase</fullName>
        <ecNumber evidence="4">1.3.99.33</ecNumber>
    </recommendedName>
</protein>
<comment type="cofactor">
    <cofactor evidence="1">
        <name>FMN</name>
        <dbReference type="ChEBI" id="CHEBI:58210"/>
    </cofactor>
</comment>
<feature type="region of interest" description="Disordered" evidence="10">
    <location>
        <begin position="26"/>
        <end position="47"/>
    </location>
</feature>
<dbReference type="InterPro" id="IPR036188">
    <property type="entry name" value="FAD/NAD-bd_sf"/>
</dbReference>
<sequence>MEFNRRDFIKGTLALGSIAAVGGLAGCSSPQNQSPDSSPLADTGSIPGIPESFTDGKWIGTAMGHDDDLIVEVVVAGGDLTSVRVLRCDDTIGIGTTAAPIMASRILETKNLDVDTVTGATTTSIAVRNAVADAITNAGGSVSSFSLGTTAPTGGAPQNLEVDVALAGAGTAGLIAAVRLLEAGKSVVLFEKQDIAGGSMPMTYSGVAAAESQLQSNYALGRHDENPMFNKAGMLAVMSKYLVPENDRFDGAMPYQTAMYDNSGKLVDWLHGMGVGFYSLGVNPAYGVTPYLAPGCYMGGCGYAKDFLVDRVGALGGQIIYATEVTELVQEADGRVTGLLAQGRDGSSWTVGAKAVCLTTGGFAANPDMIAEYYPEYADYKFNCAPGSTGEGILMGQKAGGAIECMGRELGAFLSTTSQAGSNFEIAFLYQTTPGIIVNASGAQFGNMMSDNHGMLGRGLRDAANGGAFFYITDESGRITTNKNELYAMDTYKCLEHRGDMVHYDSVEEAAEALGLPELASTIETHNAHALAGEEDEFGRKNLPYIDTYSGIWVISCLPTFYLTTGGLAIDTAGRVLTEAGESIAGLYAAGDVCGSIEEKDGRPYAMGFDAAMNYGYLMAEAVIADI</sequence>
<reference evidence="12 13" key="1">
    <citation type="journal article" date="2018" name="Elife">
        <title>Discovery and characterization of a prevalent human gut bacterial enzyme sufficient for the inactivation of a family of plant toxins.</title>
        <authorList>
            <person name="Koppel N."/>
            <person name="Bisanz J.E."/>
            <person name="Pandelia M.E."/>
            <person name="Turnbaugh P.J."/>
            <person name="Balskus E.P."/>
        </authorList>
    </citation>
    <scope>NUCLEOTIDE SEQUENCE [LARGE SCALE GENOMIC DNA]</scope>
    <source>
        <strain evidence="12 13">OB21 GAM 11</strain>
    </source>
</reference>
<dbReference type="Proteomes" id="UP000253805">
    <property type="component" value="Unassembled WGS sequence"/>
</dbReference>
<dbReference type="GO" id="GO:0033765">
    <property type="term" value="F:steroid dehydrogenase activity, acting on the CH-CH group of donors"/>
    <property type="evidence" value="ECO:0007669"/>
    <property type="project" value="UniProtKB-ARBA"/>
</dbReference>
<comment type="catalytic activity">
    <reaction evidence="9">
        <text>dihydrourocanate + A = urocanate + AH2</text>
        <dbReference type="Rhea" id="RHEA:36059"/>
        <dbReference type="ChEBI" id="CHEBI:13193"/>
        <dbReference type="ChEBI" id="CHEBI:17499"/>
        <dbReference type="ChEBI" id="CHEBI:27247"/>
        <dbReference type="ChEBI" id="CHEBI:72991"/>
        <dbReference type="EC" id="1.3.99.33"/>
    </reaction>
</comment>
<dbReference type="GO" id="GO:0010181">
    <property type="term" value="F:FMN binding"/>
    <property type="evidence" value="ECO:0007669"/>
    <property type="project" value="InterPro"/>
</dbReference>
<evidence type="ECO:0000256" key="3">
    <source>
        <dbReference type="ARBA" id="ARBA00008040"/>
    </source>
</evidence>
<feature type="compositionally biased region" description="Low complexity" evidence="10">
    <location>
        <begin position="28"/>
        <end position="39"/>
    </location>
</feature>
<evidence type="ECO:0000256" key="2">
    <source>
        <dbReference type="ARBA" id="ARBA00001974"/>
    </source>
</evidence>
<proteinExistence type="inferred from homology"/>
<keyword evidence="8" id="KW-0560">Oxidoreductase</keyword>
<organism evidence="12 13">
    <name type="scientific">Adlercreutzia equolifaciens subsp. celatus</name>
    <dbReference type="NCBI Taxonomy" id="394340"/>
    <lineage>
        <taxon>Bacteria</taxon>
        <taxon>Bacillati</taxon>
        <taxon>Actinomycetota</taxon>
        <taxon>Coriobacteriia</taxon>
        <taxon>Eggerthellales</taxon>
        <taxon>Eggerthellaceae</taxon>
        <taxon>Adlercreutzia</taxon>
    </lineage>
</organism>
<comment type="similarity">
    <text evidence="3">Belongs to the FAD-dependent oxidoreductase 2 family. FRD/SDH subfamily.</text>
</comment>
<evidence type="ECO:0000256" key="8">
    <source>
        <dbReference type="ARBA" id="ARBA00023002"/>
    </source>
</evidence>
<evidence type="ECO:0000256" key="1">
    <source>
        <dbReference type="ARBA" id="ARBA00001917"/>
    </source>
</evidence>
<dbReference type="InterPro" id="IPR003953">
    <property type="entry name" value="FAD-dep_OxRdtase_2_FAD-bd"/>
</dbReference>
<comment type="caution">
    <text evidence="12">The sequence shown here is derived from an EMBL/GenBank/DDBJ whole genome shotgun (WGS) entry which is preliminary data.</text>
</comment>
<dbReference type="AlphaFoldDB" id="A0A369P5W7"/>
<name>A0A369P5W7_9ACTN</name>
<gene>
    <name evidence="12" type="ORF">C1850_01735</name>
</gene>
<dbReference type="PANTHER" id="PTHR43400:SF7">
    <property type="entry name" value="FAD-DEPENDENT OXIDOREDUCTASE 2 FAD BINDING DOMAIN-CONTAINING PROTEIN"/>
    <property type="match status" value="1"/>
</dbReference>